<reference evidence="9 10" key="1">
    <citation type="submission" date="2024-01" db="EMBL/GenBank/DDBJ databases">
        <title>Complete genome sequence of Citroniella saccharovorans strain M6.X9, isolated from human fecal sample.</title>
        <authorList>
            <person name="Cheng G."/>
            <person name="Westerholm M."/>
            <person name="Schnurer A."/>
        </authorList>
    </citation>
    <scope>NUCLEOTIDE SEQUENCE [LARGE SCALE GENOMIC DNA]</scope>
    <source>
        <strain evidence="9 10">DSM 29873</strain>
    </source>
</reference>
<evidence type="ECO:0000256" key="5">
    <source>
        <dbReference type="ARBA" id="ARBA00035648"/>
    </source>
</evidence>
<dbReference type="EMBL" id="JAYKOT010000003">
    <property type="protein sequence ID" value="MEB3429501.1"/>
    <property type="molecule type" value="Genomic_DNA"/>
</dbReference>
<keyword evidence="3" id="KW-0255">Endonuclease</keyword>
<dbReference type="Proteomes" id="UP001357733">
    <property type="component" value="Unassembled WGS sequence"/>
</dbReference>
<keyword evidence="10" id="KW-1185">Reference proteome</keyword>
<name>A0AAW9MR04_9FIRM</name>
<dbReference type="NCBIfam" id="TIGR00255">
    <property type="entry name" value="YicC/YloC family endoribonuclease"/>
    <property type="match status" value="1"/>
</dbReference>
<accession>A0AAW9MR04</accession>
<dbReference type="InterPro" id="IPR013527">
    <property type="entry name" value="YicC-like_N"/>
</dbReference>
<dbReference type="Pfam" id="PF08340">
    <property type="entry name" value="YicC-like_C"/>
    <property type="match status" value="1"/>
</dbReference>
<evidence type="ECO:0000256" key="4">
    <source>
        <dbReference type="ARBA" id="ARBA00022801"/>
    </source>
</evidence>
<gene>
    <name evidence="9" type="ORF">VLK81_05665</name>
</gene>
<dbReference type="InterPro" id="IPR013551">
    <property type="entry name" value="YicC-like_C"/>
</dbReference>
<feature type="coiled-coil region" evidence="6">
    <location>
        <begin position="217"/>
        <end position="290"/>
    </location>
</feature>
<comment type="cofactor">
    <cofactor evidence="1">
        <name>a divalent metal cation</name>
        <dbReference type="ChEBI" id="CHEBI:60240"/>
    </cofactor>
</comment>
<keyword evidence="4 9" id="KW-0378">Hydrolase</keyword>
<evidence type="ECO:0000313" key="10">
    <source>
        <dbReference type="Proteomes" id="UP001357733"/>
    </source>
</evidence>
<dbReference type="AlphaFoldDB" id="A0AAW9MR04"/>
<sequence length="292" mass="34724">MTRSMTAFASYDQIYDDLELAMSIKSVNSKYFDLKIRMPYYLNYLENDIRNFIKSNISRGTVDLYIDDNNYFKRKTTKKISFEASKNYYENITELNKLLGLNSKIVLSDILSNEDIFLEEKIPVDEVFFRECIFNSLDKLIVDFNSHRDQEGKNLIREIDSYLKEINCNVLLIDEIDKKSIPIKKQKLENKYKEYFGIIDDYVETRFFQELQIALDKEDITEEIARLYSHIEQMNRLTECKIVGKKIDFYCQELNREINTISSKTREVEIKKLVVDIKSLIDKIKEQTQNLE</sequence>
<proteinExistence type="inferred from homology"/>
<evidence type="ECO:0000256" key="3">
    <source>
        <dbReference type="ARBA" id="ARBA00022759"/>
    </source>
</evidence>
<feature type="domain" description="Endoribonuclease YicC-like C-terminal" evidence="8">
    <location>
        <begin position="178"/>
        <end position="292"/>
    </location>
</feature>
<dbReference type="Pfam" id="PF03755">
    <property type="entry name" value="YicC-like_N"/>
    <property type="match status" value="1"/>
</dbReference>
<dbReference type="GO" id="GO:0016787">
    <property type="term" value="F:hydrolase activity"/>
    <property type="evidence" value="ECO:0007669"/>
    <property type="project" value="UniProtKB-KW"/>
</dbReference>
<keyword evidence="2" id="KW-0540">Nuclease</keyword>
<comment type="caution">
    <text evidence="9">The sequence shown here is derived from an EMBL/GenBank/DDBJ whole genome shotgun (WGS) entry which is preliminary data.</text>
</comment>
<organism evidence="9 10">
    <name type="scientific">Citroniella saccharovorans</name>
    <dbReference type="NCBI Taxonomy" id="2053367"/>
    <lineage>
        <taxon>Bacteria</taxon>
        <taxon>Bacillati</taxon>
        <taxon>Bacillota</taxon>
        <taxon>Tissierellia</taxon>
        <taxon>Tissierellales</taxon>
        <taxon>Peptoniphilaceae</taxon>
        <taxon>Citroniella</taxon>
    </lineage>
</organism>
<evidence type="ECO:0000313" key="9">
    <source>
        <dbReference type="EMBL" id="MEB3429501.1"/>
    </source>
</evidence>
<dbReference type="GO" id="GO:0004521">
    <property type="term" value="F:RNA endonuclease activity"/>
    <property type="evidence" value="ECO:0007669"/>
    <property type="project" value="InterPro"/>
</dbReference>
<evidence type="ECO:0000256" key="6">
    <source>
        <dbReference type="SAM" id="Coils"/>
    </source>
</evidence>
<dbReference type="EC" id="3.1.-.-" evidence="9"/>
<evidence type="ECO:0000256" key="2">
    <source>
        <dbReference type="ARBA" id="ARBA00022722"/>
    </source>
</evidence>
<protein>
    <submittedName>
        <fullName evidence="9">YicC/YloC family endoribonuclease</fullName>
        <ecNumber evidence="9">3.1.-.-</ecNumber>
    </submittedName>
</protein>
<keyword evidence="6" id="KW-0175">Coiled coil</keyword>
<evidence type="ECO:0000259" key="7">
    <source>
        <dbReference type="Pfam" id="PF03755"/>
    </source>
</evidence>
<evidence type="ECO:0000256" key="1">
    <source>
        <dbReference type="ARBA" id="ARBA00001968"/>
    </source>
</evidence>
<dbReference type="PANTHER" id="PTHR30636">
    <property type="entry name" value="UPF0701 PROTEIN YICC"/>
    <property type="match status" value="1"/>
</dbReference>
<dbReference type="InterPro" id="IPR005229">
    <property type="entry name" value="YicC/YloC-like"/>
</dbReference>
<dbReference type="RefSeq" id="WP_324619686.1">
    <property type="nucleotide sequence ID" value="NZ_JAYKOT010000003.1"/>
</dbReference>
<evidence type="ECO:0000259" key="8">
    <source>
        <dbReference type="Pfam" id="PF08340"/>
    </source>
</evidence>
<comment type="similarity">
    <text evidence="5">Belongs to the YicC/YloC family.</text>
</comment>
<dbReference type="PANTHER" id="PTHR30636:SF3">
    <property type="entry name" value="UPF0701 PROTEIN YICC"/>
    <property type="match status" value="1"/>
</dbReference>
<feature type="domain" description="Endoribonuclease YicC-like N-terminal" evidence="7">
    <location>
        <begin position="3"/>
        <end position="155"/>
    </location>
</feature>